<dbReference type="EMBL" id="CP095749">
    <property type="protein sequence ID" value="WEB44800.1"/>
    <property type="molecule type" value="Genomic_DNA"/>
</dbReference>
<proteinExistence type="predicted"/>
<accession>A0ABY8AID4</accession>
<keyword evidence="2" id="KW-1185">Reference proteome</keyword>
<dbReference type="SUPFAM" id="SSF53474">
    <property type="entry name" value="alpha/beta-Hydrolases"/>
    <property type="match status" value="1"/>
</dbReference>
<evidence type="ECO:0000313" key="1">
    <source>
        <dbReference type="EMBL" id="WEB44800.1"/>
    </source>
</evidence>
<dbReference type="InterPro" id="IPR029058">
    <property type="entry name" value="AB_hydrolase_fold"/>
</dbReference>
<sequence length="101" mass="10864">MADTKCIGMAGHSIGGDSTAHTVALDGRVRAGVNMDRMFNVPVPVSGLQGRSFMLLGSAAEVNDPSAPLSGRRAAQIRRSHVGAFFDRHLRDIREPLRPVR</sequence>
<evidence type="ECO:0000313" key="2">
    <source>
        <dbReference type="Proteomes" id="UP001218629"/>
    </source>
</evidence>
<dbReference type="Gene3D" id="3.40.50.1820">
    <property type="entry name" value="alpha/beta hydrolase"/>
    <property type="match status" value="1"/>
</dbReference>
<reference evidence="1 2" key="1">
    <citation type="submission" date="2022-03" db="EMBL/GenBank/DDBJ databases">
        <title>Streptomyces yunnanensis P86,complete genome.</title>
        <authorList>
            <person name="Chen S."/>
            <person name="Zhang Q."/>
        </authorList>
    </citation>
    <scope>NUCLEOTIDE SEQUENCE [LARGE SCALE GENOMIC DNA]</scope>
    <source>
        <strain evidence="1 2">P86</strain>
    </source>
</reference>
<protein>
    <recommendedName>
        <fullName evidence="3">Platelet-activating factor acetylhydrolase</fullName>
    </recommendedName>
</protein>
<organism evidence="1 2">
    <name type="scientific">Streptomyces yunnanensis</name>
    <dbReference type="NCBI Taxonomy" id="156453"/>
    <lineage>
        <taxon>Bacteria</taxon>
        <taxon>Bacillati</taxon>
        <taxon>Actinomycetota</taxon>
        <taxon>Actinomycetes</taxon>
        <taxon>Kitasatosporales</taxon>
        <taxon>Streptomycetaceae</taxon>
        <taxon>Streptomyces</taxon>
    </lineage>
</organism>
<evidence type="ECO:0008006" key="3">
    <source>
        <dbReference type="Google" id="ProtNLM"/>
    </source>
</evidence>
<dbReference type="RefSeq" id="WP_275310980.1">
    <property type="nucleotide sequence ID" value="NZ_CP095749.1"/>
</dbReference>
<gene>
    <name evidence="1" type="ORF">MOV08_39655</name>
</gene>
<dbReference type="Proteomes" id="UP001218629">
    <property type="component" value="Chromosome"/>
</dbReference>
<name>A0ABY8AID4_9ACTN</name>